<dbReference type="AlphaFoldDB" id="A0A3S5F3J1"/>
<protein>
    <submittedName>
        <fullName evidence="1">Uncharacterized protein</fullName>
    </submittedName>
</protein>
<sequence>MSIIFPIWLGYMFVESFNVIYTKIFGEYEKSYKVDILEIDRKPYSNRYNRGYTHVYILRLDQIREMLDVSTSFYNKISIEDQLLITKKVSPFGYYIDEDEIIIIPNKP</sequence>
<name>A0A3S5F3J1_MANHA</name>
<proteinExistence type="predicted"/>
<gene>
    <name evidence="1" type="ORF">NCTC10643_01293</name>
</gene>
<dbReference type="EMBL" id="LR134495">
    <property type="protein sequence ID" value="VEI77253.1"/>
    <property type="molecule type" value="Genomic_DNA"/>
</dbReference>
<dbReference type="Proteomes" id="UP000271188">
    <property type="component" value="Chromosome"/>
</dbReference>
<accession>A0A3S5F3J1</accession>
<evidence type="ECO:0000313" key="1">
    <source>
        <dbReference type="EMBL" id="VEI77253.1"/>
    </source>
</evidence>
<evidence type="ECO:0000313" key="2">
    <source>
        <dbReference type="Proteomes" id="UP000271188"/>
    </source>
</evidence>
<organism evidence="1 2">
    <name type="scientific">Mannheimia haemolytica</name>
    <name type="common">Pasteurella haemolytica</name>
    <dbReference type="NCBI Taxonomy" id="75985"/>
    <lineage>
        <taxon>Bacteria</taxon>
        <taxon>Pseudomonadati</taxon>
        <taxon>Pseudomonadota</taxon>
        <taxon>Gammaproteobacteria</taxon>
        <taxon>Pasteurellales</taxon>
        <taxon>Pasteurellaceae</taxon>
        <taxon>Mannheimia</taxon>
    </lineage>
</organism>
<reference evidence="1" key="1">
    <citation type="submission" date="2018-12" db="EMBL/GenBank/DDBJ databases">
        <authorList>
            <consortium name="Pathogen Informatics"/>
        </authorList>
    </citation>
    <scope>NUCLEOTIDE SEQUENCE [LARGE SCALE GENOMIC DNA]</scope>
    <source>
        <strain evidence="1">NCTC10643</strain>
    </source>
</reference>